<dbReference type="PANTHER" id="PTHR30525:SF0">
    <property type="entry name" value="1-DEOXY-D-XYLULOSE 5-PHOSPHATE REDUCTOISOMERASE, CHLOROPLASTIC"/>
    <property type="match status" value="1"/>
</dbReference>
<dbReference type="Pfam" id="PF08436">
    <property type="entry name" value="DXP_redisom_C"/>
    <property type="match status" value="1"/>
</dbReference>
<feature type="domain" description="DXP reductoisomerase C-terminal" evidence="12">
    <location>
        <begin position="263"/>
        <end position="384"/>
    </location>
</feature>
<evidence type="ECO:0000256" key="9">
    <source>
        <dbReference type="HAMAP-Rule" id="MF_00183"/>
    </source>
</evidence>
<dbReference type="GO" id="GO:0051484">
    <property type="term" value="P:isopentenyl diphosphate biosynthetic process, methylerythritol 4-phosphate pathway involved in terpenoid biosynthetic process"/>
    <property type="evidence" value="ECO:0007669"/>
    <property type="project" value="TreeGrafter"/>
</dbReference>
<feature type="binding site" evidence="9">
    <location>
        <position position="155"/>
    </location>
    <ligand>
        <name>1-deoxy-D-xylulose 5-phosphate</name>
        <dbReference type="ChEBI" id="CHEBI:57792"/>
    </ligand>
</feature>
<evidence type="ECO:0000313" key="13">
    <source>
        <dbReference type="EMBL" id="RAN30941.1"/>
    </source>
</evidence>
<feature type="binding site" evidence="9">
    <location>
        <position position="223"/>
    </location>
    <ligand>
        <name>Mn(2+)</name>
        <dbReference type="ChEBI" id="CHEBI:29035"/>
    </ligand>
</feature>
<comment type="cofactor">
    <cofactor evidence="9">
        <name>Mg(2+)</name>
        <dbReference type="ChEBI" id="CHEBI:18420"/>
    </cofactor>
    <cofactor evidence="9">
        <name>Mn(2+)</name>
        <dbReference type="ChEBI" id="CHEBI:29035"/>
    </cofactor>
</comment>
<evidence type="ECO:0000256" key="2">
    <source>
        <dbReference type="ARBA" id="ARBA00006825"/>
    </source>
</evidence>
<dbReference type="InterPro" id="IPR013644">
    <property type="entry name" value="DXP_reductoisomerase_C"/>
</dbReference>
<dbReference type="eggNOG" id="COG0743">
    <property type="taxonomic scope" value="Bacteria"/>
</dbReference>
<dbReference type="InterPro" id="IPR036169">
    <property type="entry name" value="DXPR_C_sf"/>
</dbReference>
<dbReference type="SUPFAM" id="SSF51735">
    <property type="entry name" value="NAD(P)-binding Rossmann-fold domains"/>
    <property type="match status" value="1"/>
</dbReference>
<feature type="binding site" evidence="9">
    <location>
        <position position="129"/>
    </location>
    <ligand>
        <name>1-deoxy-D-xylulose 5-phosphate</name>
        <dbReference type="ChEBI" id="CHEBI:57792"/>
    </ligand>
</feature>
<dbReference type="EMBL" id="AWFB01000067">
    <property type="protein sequence ID" value="RAN30941.1"/>
    <property type="molecule type" value="Genomic_DNA"/>
</dbReference>
<feature type="binding site" evidence="9">
    <location>
        <position position="219"/>
    </location>
    <ligand>
        <name>1-deoxy-D-xylulose 5-phosphate</name>
        <dbReference type="ChEBI" id="CHEBI:57792"/>
    </ligand>
</feature>
<feature type="binding site" evidence="9">
    <location>
        <position position="15"/>
    </location>
    <ligand>
        <name>NADPH</name>
        <dbReference type="ChEBI" id="CHEBI:57783"/>
    </ligand>
</feature>
<evidence type="ECO:0000256" key="5">
    <source>
        <dbReference type="ARBA" id="ARBA00023002"/>
    </source>
</evidence>
<feature type="binding site" evidence="9">
    <location>
        <position position="178"/>
    </location>
    <ligand>
        <name>1-deoxy-D-xylulose 5-phosphate</name>
        <dbReference type="ChEBI" id="CHEBI:57792"/>
    </ligand>
</feature>
<keyword evidence="9" id="KW-0460">Magnesium</keyword>
<feature type="binding site" evidence="9">
    <location>
        <position position="16"/>
    </location>
    <ligand>
        <name>NADPH</name>
        <dbReference type="ChEBI" id="CHEBI:57783"/>
    </ligand>
</feature>
<evidence type="ECO:0000256" key="4">
    <source>
        <dbReference type="ARBA" id="ARBA00022857"/>
    </source>
</evidence>
<keyword evidence="3 9" id="KW-0479">Metal-binding</keyword>
<dbReference type="Gene3D" id="1.10.1740.10">
    <property type="match status" value="1"/>
</dbReference>
<evidence type="ECO:0000313" key="14">
    <source>
        <dbReference type="Proteomes" id="UP000249123"/>
    </source>
</evidence>
<keyword evidence="6 9" id="KW-0464">Manganese</keyword>
<dbReference type="Pfam" id="PF13288">
    <property type="entry name" value="DXPR_C"/>
    <property type="match status" value="1"/>
</dbReference>
<dbReference type="SUPFAM" id="SSF69055">
    <property type="entry name" value="1-deoxy-D-xylulose-5-phosphate reductoisomerase, C-terminal domain"/>
    <property type="match status" value="1"/>
</dbReference>
<dbReference type="UniPathway" id="UPA00056">
    <property type="reaction ID" value="UER00092"/>
</dbReference>
<feature type="domain" description="1-deoxy-D-xylulose 5-phosphate reductoisomerase N-terminal" evidence="10">
    <location>
        <begin position="7"/>
        <end position="136"/>
    </location>
</feature>
<keyword evidence="14" id="KW-1185">Reference proteome</keyword>
<dbReference type="Proteomes" id="UP000249123">
    <property type="component" value="Unassembled WGS sequence"/>
</dbReference>
<feature type="binding site" evidence="9">
    <location>
        <position position="214"/>
    </location>
    <ligand>
        <name>1-deoxy-D-xylulose 5-phosphate</name>
        <dbReference type="ChEBI" id="CHEBI:57792"/>
    </ligand>
</feature>
<dbReference type="HAMAP" id="MF_00183">
    <property type="entry name" value="DXP_reductoisom"/>
    <property type="match status" value="1"/>
</dbReference>
<comment type="catalytic activity">
    <reaction evidence="8">
        <text>2-C-methyl-D-erythritol 4-phosphate + NADP(+) = 1-deoxy-D-xylulose 5-phosphate + NADPH + H(+)</text>
        <dbReference type="Rhea" id="RHEA:13717"/>
        <dbReference type="ChEBI" id="CHEBI:15378"/>
        <dbReference type="ChEBI" id="CHEBI:57783"/>
        <dbReference type="ChEBI" id="CHEBI:57792"/>
        <dbReference type="ChEBI" id="CHEBI:58262"/>
        <dbReference type="ChEBI" id="CHEBI:58349"/>
        <dbReference type="EC" id="1.1.1.267"/>
    </reaction>
    <physiologicalReaction direction="right-to-left" evidence="8">
        <dbReference type="Rhea" id="RHEA:13719"/>
    </physiologicalReaction>
</comment>
<protein>
    <recommendedName>
        <fullName evidence="9">1-deoxy-D-xylulose 5-phosphate reductoisomerase</fullName>
        <shortName evidence="9">DXP reductoisomerase</shortName>
        <ecNumber evidence="9">1.1.1.267</ecNumber>
    </recommendedName>
    <alternativeName>
        <fullName evidence="9">1-deoxyxylulose-5-phosphate reductoisomerase</fullName>
    </alternativeName>
    <alternativeName>
        <fullName evidence="9">2-C-methyl-D-erythritol 4-phosphate synthase</fullName>
    </alternativeName>
</protein>
<dbReference type="InterPro" id="IPR003821">
    <property type="entry name" value="DXP_reductoisomerase"/>
</dbReference>
<gene>
    <name evidence="9" type="primary">dxr</name>
    <name evidence="13" type="ORF">HY3_04910</name>
</gene>
<reference evidence="13 14" key="1">
    <citation type="submission" date="2013-04" db="EMBL/GenBank/DDBJ databases">
        <title>Hyphomonas sp. T24B3 Genome Sequencing.</title>
        <authorList>
            <person name="Lai Q."/>
            <person name="Shao Z."/>
        </authorList>
    </citation>
    <scope>NUCLEOTIDE SEQUENCE [LARGE SCALE GENOMIC DNA]</scope>
    <source>
        <strain evidence="13 14">T24B3</strain>
    </source>
</reference>
<dbReference type="SUPFAM" id="SSF55347">
    <property type="entry name" value="Glyceraldehyde-3-phosphate dehydrogenase-like, C-terminal domain"/>
    <property type="match status" value="1"/>
</dbReference>
<dbReference type="RefSeq" id="WP_034826673.1">
    <property type="nucleotide sequence ID" value="NZ_AWFA01000023.1"/>
</dbReference>
<dbReference type="Gene3D" id="3.40.50.720">
    <property type="entry name" value="NAD(P)-binding Rossmann-like Domain"/>
    <property type="match status" value="1"/>
</dbReference>
<comment type="function">
    <text evidence="9">Catalyzes the NADPH-dependent rearrangement and reduction of 1-deoxy-D-xylulose-5-phosphate (DXP) to 2-C-methyl-D-erythritol 4-phosphate (MEP).</text>
</comment>
<dbReference type="GO" id="GO:0030145">
    <property type="term" value="F:manganese ion binding"/>
    <property type="evidence" value="ECO:0007669"/>
    <property type="project" value="TreeGrafter"/>
</dbReference>
<evidence type="ECO:0000256" key="1">
    <source>
        <dbReference type="ARBA" id="ARBA00005094"/>
    </source>
</evidence>
<dbReference type="PANTHER" id="PTHR30525">
    <property type="entry name" value="1-DEOXY-D-XYLULOSE 5-PHOSPHATE REDUCTOISOMERASE"/>
    <property type="match status" value="1"/>
</dbReference>
<feature type="binding site" evidence="9">
    <location>
        <position position="156"/>
    </location>
    <ligand>
        <name>1-deoxy-D-xylulose 5-phosphate</name>
        <dbReference type="ChEBI" id="CHEBI:57792"/>
    </ligand>
</feature>
<feature type="binding site" evidence="9">
    <location>
        <position position="207"/>
    </location>
    <ligand>
        <name>NADPH</name>
        <dbReference type="ChEBI" id="CHEBI:57783"/>
    </ligand>
</feature>
<comment type="similarity">
    <text evidence="2 9">Belongs to the DXR family.</text>
</comment>
<evidence type="ECO:0000256" key="3">
    <source>
        <dbReference type="ARBA" id="ARBA00022723"/>
    </source>
</evidence>
<evidence type="ECO:0000259" key="10">
    <source>
        <dbReference type="Pfam" id="PF02670"/>
    </source>
</evidence>
<evidence type="ECO:0000256" key="8">
    <source>
        <dbReference type="ARBA" id="ARBA00048543"/>
    </source>
</evidence>
<dbReference type="NCBIfam" id="TIGR00243">
    <property type="entry name" value="Dxr"/>
    <property type="match status" value="1"/>
</dbReference>
<dbReference type="STRING" id="1280941.HY2_02085"/>
<dbReference type="OrthoDB" id="9806546at2"/>
<comment type="caution">
    <text evidence="9">Lacks conserved residue(s) required for the propagation of feature annotation.</text>
</comment>
<name>A0A062TYW7_9PROT</name>
<dbReference type="EC" id="1.1.1.267" evidence="9"/>
<dbReference type="InterPro" id="IPR036291">
    <property type="entry name" value="NAD(P)-bd_dom_sf"/>
</dbReference>
<dbReference type="AlphaFoldDB" id="A0A062TYW7"/>
<dbReference type="GO" id="GO:0030604">
    <property type="term" value="F:1-deoxy-D-xylulose-5-phosphate reductoisomerase activity"/>
    <property type="evidence" value="ECO:0007669"/>
    <property type="project" value="UniProtKB-UniRule"/>
</dbReference>
<comment type="pathway">
    <text evidence="1 9">Isoprenoid biosynthesis; isopentenyl diphosphate biosynthesis via DXP pathway; isopentenyl diphosphate from 1-deoxy-D-xylulose 5-phosphate: step 1/6.</text>
</comment>
<feature type="binding site" evidence="9">
    <location>
        <position position="43"/>
    </location>
    <ligand>
        <name>NADPH</name>
        <dbReference type="ChEBI" id="CHEBI:57783"/>
    </ligand>
</feature>
<dbReference type="GO" id="GO:0070402">
    <property type="term" value="F:NADPH binding"/>
    <property type="evidence" value="ECO:0007669"/>
    <property type="project" value="InterPro"/>
</dbReference>
<sequence length="399" mass="42121">MTDTRRISIMGSTGSIGTSALEVVQYANATGNIRFEVCALAAGSDAELLARQAVACCAEIAIISDESKLPELRERLAGTSIEAAAGDRAIEEAASRPVDRVLAAIVGAAGLNSTLAAVRAGNDIAIANKESIVCGGRLILQEARKAGVKVLPVDSEHSAIFQCIGDGRQLEQLTITASGGPFRTSSLADMRIASPQQAAAHPNWSMGIKNSIDSATLMNKALEFIEAGFLFGTEGERIEVLVHPQSIIHGMAHFTDGSVLAQLGAPDMRTPISYALGWPERIATTVDRLDLGMIGRLDFEPVDAERFPAIRLAREAYSHGAGATTVLNCANESAVSAFIAGQCGFLDISWAVEETLNGYFAGNMCGMACDTLEEISFLDDYSRKVAADLLEKARSRVGG</sequence>
<evidence type="ECO:0000259" key="12">
    <source>
        <dbReference type="Pfam" id="PF13288"/>
    </source>
</evidence>
<dbReference type="InterPro" id="IPR013512">
    <property type="entry name" value="DXP_reductoisomerase_N"/>
</dbReference>
<proteinExistence type="inferred from homology"/>
<feature type="binding site" evidence="9">
    <location>
        <position position="156"/>
    </location>
    <ligand>
        <name>Mn(2+)</name>
        <dbReference type="ChEBI" id="CHEBI:29035"/>
    </ligand>
</feature>
<evidence type="ECO:0000256" key="7">
    <source>
        <dbReference type="ARBA" id="ARBA00023229"/>
    </source>
</evidence>
<dbReference type="FunFam" id="3.40.50.720:FF:000045">
    <property type="entry name" value="1-deoxy-D-xylulose 5-phosphate reductoisomerase"/>
    <property type="match status" value="1"/>
</dbReference>
<feature type="binding site" evidence="9">
    <location>
        <position position="201"/>
    </location>
    <ligand>
        <name>1-deoxy-D-xylulose 5-phosphate</name>
        <dbReference type="ChEBI" id="CHEBI:57792"/>
    </ligand>
</feature>
<dbReference type="PIRSF" id="PIRSF006205">
    <property type="entry name" value="Dxp_reductismrs"/>
    <property type="match status" value="1"/>
</dbReference>
<dbReference type="Pfam" id="PF02670">
    <property type="entry name" value="DXP_reductoisom"/>
    <property type="match status" value="1"/>
</dbReference>
<evidence type="ECO:0000256" key="6">
    <source>
        <dbReference type="ARBA" id="ARBA00023211"/>
    </source>
</evidence>
<feature type="binding site" evidence="9">
    <location>
        <position position="223"/>
    </location>
    <ligand>
        <name>1-deoxy-D-xylulose 5-phosphate</name>
        <dbReference type="ChEBI" id="CHEBI:57792"/>
    </ligand>
</feature>
<accession>A0A062TYW7</accession>
<comment type="caution">
    <text evidence="13">The sequence shown here is derived from an EMBL/GenBank/DDBJ whole genome shotgun (WGS) entry which is preliminary data.</text>
</comment>
<feature type="binding site" evidence="9">
    <location>
        <position position="14"/>
    </location>
    <ligand>
        <name>NADPH</name>
        <dbReference type="ChEBI" id="CHEBI:57783"/>
    </ligand>
</feature>
<evidence type="ECO:0000259" key="11">
    <source>
        <dbReference type="Pfam" id="PF08436"/>
    </source>
</evidence>
<feature type="binding site" evidence="9">
    <location>
        <position position="220"/>
    </location>
    <ligand>
        <name>1-deoxy-D-xylulose 5-phosphate</name>
        <dbReference type="ChEBI" id="CHEBI:57792"/>
    </ligand>
</feature>
<feature type="binding site" evidence="9">
    <location>
        <position position="13"/>
    </location>
    <ligand>
        <name>NADPH</name>
        <dbReference type="ChEBI" id="CHEBI:57783"/>
    </ligand>
</feature>
<organism evidence="13 14">
    <name type="scientific">Hyphomonas pacifica</name>
    <dbReference type="NCBI Taxonomy" id="1280941"/>
    <lineage>
        <taxon>Bacteria</taxon>
        <taxon>Pseudomonadati</taxon>
        <taxon>Pseudomonadota</taxon>
        <taxon>Alphaproteobacteria</taxon>
        <taxon>Hyphomonadales</taxon>
        <taxon>Hyphomonadaceae</taxon>
        <taxon>Hyphomonas</taxon>
    </lineage>
</organism>
<keyword evidence="4 9" id="KW-0521">NADP</keyword>
<feature type="binding site" evidence="9">
    <location>
        <position position="154"/>
    </location>
    <ligand>
        <name>Mn(2+)</name>
        <dbReference type="ChEBI" id="CHEBI:29035"/>
    </ligand>
</feature>
<keyword evidence="5 9" id="KW-0560">Oxidoreductase</keyword>
<feature type="binding site" evidence="9">
    <location>
        <position position="130"/>
    </location>
    <ligand>
        <name>NADPH</name>
        <dbReference type="ChEBI" id="CHEBI:57783"/>
    </ligand>
</feature>
<keyword evidence="7 9" id="KW-0414">Isoprene biosynthesis</keyword>
<feature type="binding site" evidence="9">
    <location>
        <position position="128"/>
    </location>
    <ligand>
        <name>NADPH</name>
        <dbReference type="ChEBI" id="CHEBI:57783"/>
    </ligand>
</feature>
<dbReference type="InterPro" id="IPR026877">
    <property type="entry name" value="DXPR_C"/>
</dbReference>
<feature type="domain" description="1-deoxy-D-xylulose 5-phosphate reductoisomerase C-terminal" evidence="11">
    <location>
        <begin position="150"/>
        <end position="231"/>
    </location>
</feature>